<proteinExistence type="predicted"/>
<reference evidence="4" key="1">
    <citation type="submission" date="2021-01" db="EMBL/GenBank/DDBJ databases">
        <authorList>
            <person name="Corre E."/>
            <person name="Pelletier E."/>
            <person name="Niang G."/>
            <person name="Scheremetjew M."/>
            <person name="Finn R."/>
            <person name="Kale V."/>
            <person name="Holt S."/>
            <person name="Cochrane G."/>
            <person name="Meng A."/>
            <person name="Brown T."/>
            <person name="Cohen L."/>
        </authorList>
    </citation>
    <scope>NUCLEOTIDE SEQUENCE</scope>
    <source>
        <strain evidence="4">GSBS06</strain>
    </source>
</reference>
<gene>
    <name evidence="4" type="ORF">ASTO00021_LOCUS6363</name>
    <name evidence="5" type="ORF">ASTO00021_LOCUS6364</name>
</gene>
<evidence type="ECO:0000313" key="4">
    <source>
        <dbReference type="EMBL" id="CAE0436091.1"/>
    </source>
</evidence>
<sequence>MSTSCLSLSSSGPCGHFGICVNSTLCVCDPGWSHGNEWSFFVKPDQVEASLCNINTSIVLAQNLFIFIFSASAFLSIVASVMNMKQLKRSVVLLVGLSFYIFMSMYRIISPKDALFGRNILVTFLFSNSFLMYSLESIRVFNKYLTYLSKSFILASSRVRFQATALLWLGNCRYIFDTVFLQLIWVSAVVYSVLENVSGARLVIRISLAYSAFIYVNSALLLVVSQQVIKDMKEFASAGFVKTHSKPGSDISNMVAMVKAEISRAKSVRISNFVYICLNLPTILLPLFSDFWLQNWVYVMYITFPYYATIICINSFKTYQKRRLKVKLLNDKHPPPGNLITLKASSVDITPPGACSTALESVP</sequence>
<dbReference type="AlphaFoldDB" id="A0A6S8BFG2"/>
<accession>A0A6S8BFG2</accession>
<evidence type="ECO:0000313" key="5">
    <source>
        <dbReference type="EMBL" id="CAE0436092.1"/>
    </source>
</evidence>
<feature type="transmembrane region" description="Helical" evidence="2">
    <location>
        <begin position="115"/>
        <end position="135"/>
    </location>
</feature>
<evidence type="ECO:0000256" key="2">
    <source>
        <dbReference type="SAM" id="Phobius"/>
    </source>
</evidence>
<keyword evidence="2" id="KW-0812">Transmembrane</keyword>
<organism evidence="4">
    <name type="scientific">Aplanochytrium stocchinoi</name>
    <dbReference type="NCBI Taxonomy" id="215587"/>
    <lineage>
        <taxon>Eukaryota</taxon>
        <taxon>Sar</taxon>
        <taxon>Stramenopiles</taxon>
        <taxon>Bigyra</taxon>
        <taxon>Labyrinthulomycetes</taxon>
        <taxon>Thraustochytrida</taxon>
        <taxon>Thraustochytriidae</taxon>
        <taxon>Aplanochytrium</taxon>
    </lineage>
</organism>
<feature type="transmembrane region" description="Helical" evidence="2">
    <location>
        <begin position="64"/>
        <end position="84"/>
    </location>
</feature>
<dbReference type="Pfam" id="PF07974">
    <property type="entry name" value="EGF_2"/>
    <property type="match status" value="1"/>
</dbReference>
<dbReference type="EMBL" id="HBIN01008573">
    <property type="protein sequence ID" value="CAE0436092.1"/>
    <property type="molecule type" value="Transcribed_RNA"/>
</dbReference>
<evidence type="ECO:0000259" key="3">
    <source>
        <dbReference type="Pfam" id="PF07974"/>
    </source>
</evidence>
<keyword evidence="2" id="KW-1133">Transmembrane helix</keyword>
<feature type="transmembrane region" description="Helical" evidence="2">
    <location>
        <begin position="273"/>
        <end position="292"/>
    </location>
</feature>
<name>A0A6S8BFG2_9STRA</name>
<keyword evidence="2" id="KW-0472">Membrane</keyword>
<protein>
    <recommendedName>
        <fullName evidence="3">Epidermal growth factor-like domain-containing protein</fullName>
    </recommendedName>
</protein>
<dbReference type="EMBL" id="HBIN01008572">
    <property type="protein sequence ID" value="CAE0436091.1"/>
    <property type="molecule type" value="Transcribed_RNA"/>
</dbReference>
<feature type="transmembrane region" description="Helical" evidence="2">
    <location>
        <begin position="91"/>
        <end position="109"/>
    </location>
</feature>
<feature type="transmembrane region" description="Helical" evidence="2">
    <location>
        <begin position="174"/>
        <end position="194"/>
    </location>
</feature>
<feature type="transmembrane region" description="Helical" evidence="2">
    <location>
        <begin position="206"/>
        <end position="224"/>
    </location>
</feature>
<feature type="transmembrane region" description="Helical" evidence="2">
    <location>
        <begin position="298"/>
        <end position="316"/>
    </location>
</feature>
<keyword evidence="1" id="KW-1015">Disulfide bond</keyword>
<dbReference type="CDD" id="cd00053">
    <property type="entry name" value="EGF"/>
    <property type="match status" value="1"/>
</dbReference>
<feature type="domain" description="Epidermal growth factor-like" evidence="3">
    <location>
        <begin position="11"/>
        <end position="33"/>
    </location>
</feature>
<dbReference type="InterPro" id="IPR013111">
    <property type="entry name" value="EGF_extracell"/>
</dbReference>
<evidence type="ECO:0000256" key="1">
    <source>
        <dbReference type="ARBA" id="ARBA00023157"/>
    </source>
</evidence>